<sequence>MGDLRVEVDRLRETARFVSEKARLIRDGVGKLDGTVGRELLVDGWLGKAASAYDESWVEWKQGAEQIVAALEDSAANLLTAANEYELRDTAFRDAIDQAGGQV</sequence>
<organism evidence="2 3">
    <name type="scientific">Nocardia brasiliensis</name>
    <dbReference type="NCBI Taxonomy" id="37326"/>
    <lineage>
        <taxon>Bacteria</taxon>
        <taxon>Bacillati</taxon>
        <taxon>Actinomycetota</taxon>
        <taxon>Actinomycetes</taxon>
        <taxon>Mycobacteriales</taxon>
        <taxon>Nocardiaceae</taxon>
        <taxon>Nocardia</taxon>
    </lineage>
</organism>
<dbReference type="SUPFAM" id="SSF140453">
    <property type="entry name" value="EsxAB dimer-like"/>
    <property type="match status" value="1"/>
</dbReference>
<proteinExistence type="inferred from homology"/>
<dbReference type="InterPro" id="IPR010310">
    <property type="entry name" value="T7SS_ESAT-6-like"/>
</dbReference>
<dbReference type="Pfam" id="PF06013">
    <property type="entry name" value="WXG100"/>
    <property type="match status" value="1"/>
</dbReference>
<protein>
    <recommendedName>
        <fullName evidence="1">ESAT-6-like protein</fullName>
    </recommendedName>
</protein>
<dbReference type="RefSeq" id="WP_167461664.1">
    <property type="nucleotide sequence ID" value="NZ_CP046171.1"/>
</dbReference>
<name>A0A6G9XP08_NOCBR</name>
<dbReference type="AlphaFoldDB" id="A0A6G9XP08"/>
<dbReference type="InterPro" id="IPR036689">
    <property type="entry name" value="ESAT-6-like_sf"/>
</dbReference>
<accession>A0A6G9XP08</accession>
<dbReference type="Gene3D" id="1.10.287.1060">
    <property type="entry name" value="ESAT-6-like"/>
    <property type="match status" value="1"/>
</dbReference>
<evidence type="ECO:0000256" key="1">
    <source>
        <dbReference type="RuleBase" id="RU362001"/>
    </source>
</evidence>
<gene>
    <name evidence="2" type="ORF">F5X71_09845</name>
</gene>
<evidence type="ECO:0000313" key="2">
    <source>
        <dbReference type="EMBL" id="QIS02580.1"/>
    </source>
</evidence>
<dbReference type="Proteomes" id="UP000501705">
    <property type="component" value="Chromosome"/>
</dbReference>
<comment type="similarity">
    <text evidence="1">Belongs to the WXG100 family.</text>
</comment>
<reference evidence="2 3" key="1">
    <citation type="journal article" date="2019" name="ACS Chem. Biol.">
        <title>Identification and Mobilization of a Cryptic Antibiotic Biosynthesis Gene Locus from a Human-Pathogenic Nocardia Isolate.</title>
        <authorList>
            <person name="Herisse M."/>
            <person name="Ishida K."/>
            <person name="Porter J.L."/>
            <person name="Howden B."/>
            <person name="Hertweck C."/>
            <person name="Stinear T.P."/>
            <person name="Pidot S.J."/>
        </authorList>
    </citation>
    <scope>NUCLEOTIDE SEQUENCE [LARGE SCALE GENOMIC DNA]</scope>
    <source>
        <strain evidence="2 3">AUSMDU00024985</strain>
    </source>
</reference>
<evidence type="ECO:0000313" key="3">
    <source>
        <dbReference type="Proteomes" id="UP000501705"/>
    </source>
</evidence>
<dbReference type="NCBIfam" id="TIGR03930">
    <property type="entry name" value="WXG100_ESAT6"/>
    <property type="match status" value="1"/>
</dbReference>
<dbReference type="EMBL" id="CP046171">
    <property type="protein sequence ID" value="QIS02580.1"/>
    <property type="molecule type" value="Genomic_DNA"/>
</dbReference>